<dbReference type="PIRSF" id="PIRSF000097">
    <property type="entry name" value="AKR"/>
    <property type="match status" value="1"/>
</dbReference>
<gene>
    <name evidence="7" type="ORF">G7Y89_g1724</name>
</gene>
<dbReference type="PRINTS" id="PR00069">
    <property type="entry name" value="ALDKETRDTASE"/>
</dbReference>
<dbReference type="PANTHER" id="PTHR43827:SF13">
    <property type="entry name" value="ALDO_KETO REDUCTASE FAMILY PROTEIN"/>
    <property type="match status" value="1"/>
</dbReference>
<evidence type="ECO:0000256" key="4">
    <source>
        <dbReference type="PIRSR" id="PIRSR000097-2"/>
    </source>
</evidence>
<dbReference type="AlphaFoldDB" id="A0A8H4RXL9"/>
<reference evidence="7 8" key="1">
    <citation type="submission" date="2020-03" db="EMBL/GenBank/DDBJ databases">
        <title>Draft Genome Sequence of Cudoniella acicularis.</title>
        <authorList>
            <person name="Buettner E."/>
            <person name="Kellner H."/>
        </authorList>
    </citation>
    <scope>NUCLEOTIDE SEQUENCE [LARGE SCALE GENOMIC DNA]</scope>
    <source>
        <strain evidence="7 8">DSM 108380</strain>
    </source>
</reference>
<dbReference type="Pfam" id="PF00248">
    <property type="entry name" value="Aldo_ket_red"/>
    <property type="match status" value="1"/>
</dbReference>
<proteinExistence type="inferred from homology"/>
<comment type="similarity">
    <text evidence="1">Belongs to the aldo/keto reductase family.</text>
</comment>
<dbReference type="InterPro" id="IPR023210">
    <property type="entry name" value="NADP_OxRdtase_dom"/>
</dbReference>
<organism evidence="7 8">
    <name type="scientific">Cudoniella acicularis</name>
    <dbReference type="NCBI Taxonomy" id="354080"/>
    <lineage>
        <taxon>Eukaryota</taxon>
        <taxon>Fungi</taxon>
        <taxon>Dikarya</taxon>
        <taxon>Ascomycota</taxon>
        <taxon>Pezizomycotina</taxon>
        <taxon>Leotiomycetes</taxon>
        <taxon>Helotiales</taxon>
        <taxon>Tricladiaceae</taxon>
        <taxon>Cudoniella</taxon>
    </lineage>
</organism>
<evidence type="ECO:0000313" key="7">
    <source>
        <dbReference type="EMBL" id="KAF4636352.1"/>
    </source>
</evidence>
<sequence>MSSATNALGSTIKLNNGVQMPRLHLGVYMTSGRECSSAVTHALQAGYRAIDSAEWYANEEEVGSSINKFLSSQDQTKREDLWFTTKLKSNVGYDDTRRKIKQSLKECGLGYIDLYLLHSPYGGKSRRLECWRAVEEAISEGEVRCGGVSNFGVKHLQELLDSKAKIVPAVNQVEVHPFNTRKDITQFCHEHDIVVEAYAPLARALRTRHPTIVELSKKYKCSWAQLMVKWSLQHGYVPLPKSVKKDRIVSNAAVDSFEIEESDMNVLDGLDEVLVTDWDPTDAD</sequence>
<evidence type="ECO:0000256" key="2">
    <source>
        <dbReference type="ARBA" id="ARBA00023002"/>
    </source>
</evidence>
<evidence type="ECO:0000256" key="3">
    <source>
        <dbReference type="PIRSR" id="PIRSR000097-1"/>
    </source>
</evidence>
<keyword evidence="2" id="KW-0560">Oxidoreductase</keyword>
<feature type="active site" description="Proton donor" evidence="3">
    <location>
        <position position="56"/>
    </location>
</feature>
<dbReference type="Proteomes" id="UP000566819">
    <property type="component" value="Unassembled WGS sequence"/>
</dbReference>
<dbReference type="Gene3D" id="3.20.20.100">
    <property type="entry name" value="NADP-dependent oxidoreductase domain"/>
    <property type="match status" value="1"/>
</dbReference>
<feature type="site" description="Lowers pKa of active site Tyr" evidence="5">
    <location>
        <position position="86"/>
    </location>
</feature>
<feature type="binding site" evidence="4">
    <location>
        <position position="118"/>
    </location>
    <ligand>
        <name>substrate</name>
    </ligand>
</feature>
<comment type="caution">
    <text evidence="7">The sequence shown here is derived from an EMBL/GenBank/DDBJ whole genome shotgun (WGS) entry which is preliminary data.</text>
</comment>
<dbReference type="InterPro" id="IPR020471">
    <property type="entry name" value="AKR"/>
</dbReference>
<evidence type="ECO:0000259" key="6">
    <source>
        <dbReference type="Pfam" id="PF00248"/>
    </source>
</evidence>
<dbReference type="CDD" id="cd19071">
    <property type="entry name" value="AKR_AKR1-5-like"/>
    <property type="match status" value="1"/>
</dbReference>
<dbReference type="InterPro" id="IPR018170">
    <property type="entry name" value="Aldo/ket_reductase_CS"/>
</dbReference>
<protein>
    <recommendedName>
        <fullName evidence="6">NADP-dependent oxidoreductase domain-containing protein</fullName>
    </recommendedName>
</protein>
<dbReference type="SUPFAM" id="SSF51430">
    <property type="entry name" value="NAD(P)-linked oxidoreductase"/>
    <property type="match status" value="1"/>
</dbReference>
<dbReference type="FunFam" id="3.20.20.100:FF:000015">
    <property type="entry name" value="Oxidoreductase, aldo/keto reductase family"/>
    <property type="match status" value="1"/>
</dbReference>
<accession>A0A8H4RXL9</accession>
<dbReference type="EMBL" id="JAAMPI010000070">
    <property type="protein sequence ID" value="KAF4636352.1"/>
    <property type="molecule type" value="Genomic_DNA"/>
</dbReference>
<dbReference type="PANTHER" id="PTHR43827">
    <property type="entry name" value="2,5-DIKETO-D-GLUCONIC ACID REDUCTASE"/>
    <property type="match status" value="1"/>
</dbReference>
<evidence type="ECO:0000256" key="1">
    <source>
        <dbReference type="ARBA" id="ARBA00007905"/>
    </source>
</evidence>
<name>A0A8H4RXL9_9HELO</name>
<keyword evidence="8" id="KW-1185">Reference proteome</keyword>
<dbReference type="OrthoDB" id="416253at2759"/>
<dbReference type="InterPro" id="IPR036812">
    <property type="entry name" value="NAD(P)_OxRdtase_dom_sf"/>
</dbReference>
<evidence type="ECO:0000256" key="5">
    <source>
        <dbReference type="PIRSR" id="PIRSR000097-3"/>
    </source>
</evidence>
<dbReference type="GO" id="GO:0016491">
    <property type="term" value="F:oxidoreductase activity"/>
    <property type="evidence" value="ECO:0007669"/>
    <property type="project" value="UniProtKB-KW"/>
</dbReference>
<dbReference type="PROSITE" id="PS00063">
    <property type="entry name" value="ALDOKETO_REDUCTASE_3"/>
    <property type="match status" value="1"/>
</dbReference>
<feature type="domain" description="NADP-dependent oxidoreductase" evidence="6">
    <location>
        <begin position="37"/>
        <end position="271"/>
    </location>
</feature>
<evidence type="ECO:0000313" key="8">
    <source>
        <dbReference type="Proteomes" id="UP000566819"/>
    </source>
</evidence>
<dbReference type="PROSITE" id="PS00798">
    <property type="entry name" value="ALDOKETO_REDUCTASE_1"/>
    <property type="match status" value="1"/>
</dbReference>